<evidence type="ECO:0000256" key="1">
    <source>
        <dbReference type="ARBA" id="ARBA00023172"/>
    </source>
</evidence>
<dbReference type="InterPro" id="IPR002104">
    <property type="entry name" value="Integrase_catalytic"/>
</dbReference>
<dbReference type="NCBIfam" id="NF040693">
    <property type="entry name" value="recomb_GmtY"/>
    <property type="match status" value="1"/>
</dbReference>
<gene>
    <name evidence="4" type="ORF">FSO04_44830</name>
</gene>
<evidence type="ECO:0000256" key="2">
    <source>
        <dbReference type="SAM" id="MobiDB-lite"/>
    </source>
</evidence>
<dbReference type="InterPro" id="IPR011010">
    <property type="entry name" value="DNA_brk_join_enz"/>
</dbReference>
<evidence type="ECO:0000259" key="3">
    <source>
        <dbReference type="PROSITE" id="PS51898"/>
    </source>
</evidence>
<dbReference type="InterPro" id="IPR013762">
    <property type="entry name" value="Integrase-like_cat_sf"/>
</dbReference>
<dbReference type="OrthoDB" id="2078692at2"/>
<feature type="region of interest" description="Disordered" evidence="2">
    <location>
        <begin position="444"/>
        <end position="466"/>
    </location>
</feature>
<accession>A0A6N6W131</accession>
<dbReference type="GO" id="GO:0003677">
    <property type="term" value="F:DNA binding"/>
    <property type="evidence" value="ECO:0007669"/>
    <property type="project" value="InterPro"/>
</dbReference>
<feature type="domain" description="Tyr recombinase" evidence="3">
    <location>
        <begin position="188"/>
        <end position="439"/>
    </location>
</feature>
<sequence>MFVTVKARIHTDWTGVYAELPVVLTPAGILEPLLDYYLFRSHDRSLAWMTKVTRSVRMFLEYLQSNPAERDTYRLFQNFAQRLYTGTFDRATGLDPSGLCWAPRSPRDASHIITHLSDFFDWLGEVRPETAAVNPRYAGGAFDRQTDEAAYQYRRSKAFLGHIWAANSSSAQAAYRVRSRRAPNVEKGDPPAFPEERFEELLLKGFCAGGRYDYRSMLITLLLHGAGFRESEPFHLFIPDVFPDPANLKQAKVLIHHPSYGSAPADWRDKLGRPRRGSRAEYLAHQFGLVPRTDLMDRRHAGWKGGTHDAAYYKQAYWFLPEYGEWFLQLWHRYLEQVARVERGHPFAFINLNREPVGAMYTLTQYNKAHAAACERIGLTVSKALGTTPHGHRHAYGRRLRSAGIDKTLIRRFMHHASLESQEVYTQANTREALAELEAAAQRLRDRHTGTPSASGLLLPGIELND</sequence>
<evidence type="ECO:0000313" key="4">
    <source>
        <dbReference type="EMBL" id="KAE8753504.1"/>
    </source>
</evidence>
<dbReference type="PROSITE" id="PS51898">
    <property type="entry name" value="TYR_RECOMBINASE"/>
    <property type="match status" value="1"/>
</dbReference>
<dbReference type="AlphaFoldDB" id="A0A6N6W131"/>
<keyword evidence="1" id="KW-0233">DNA recombination</keyword>
<dbReference type="Gene3D" id="1.10.443.10">
    <property type="entry name" value="Intergrase catalytic core"/>
    <property type="match status" value="1"/>
</dbReference>
<organism evidence="4 5">
    <name type="scientific">Paraburkholderia madseniana</name>
    <dbReference type="NCBI Taxonomy" id="2599607"/>
    <lineage>
        <taxon>Bacteria</taxon>
        <taxon>Pseudomonadati</taxon>
        <taxon>Pseudomonadota</taxon>
        <taxon>Betaproteobacteria</taxon>
        <taxon>Burkholderiales</taxon>
        <taxon>Burkholderiaceae</taxon>
        <taxon>Paraburkholderia</taxon>
    </lineage>
</organism>
<dbReference type="Proteomes" id="UP000463700">
    <property type="component" value="Unassembled WGS sequence"/>
</dbReference>
<dbReference type="SUPFAM" id="SSF56349">
    <property type="entry name" value="DNA breaking-rejoining enzymes"/>
    <property type="match status" value="1"/>
</dbReference>
<dbReference type="Pfam" id="PF00589">
    <property type="entry name" value="Phage_integrase"/>
    <property type="match status" value="1"/>
</dbReference>
<name>A0A6N6W131_9BURK</name>
<evidence type="ECO:0000313" key="5">
    <source>
        <dbReference type="Proteomes" id="UP000463700"/>
    </source>
</evidence>
<dbReference type="GO" id="GO:0015074">
    <property type="term" value="P:DNA integration"/>
    <property type="evidence" value="ECO:0007669"/>
    <property type="project" value="InterPro"/>
</dbReference>
<reference evidence="4 5" key="1">
    <citation type="journal article" date="2020" name="Int. J. Syst. Evol. Microbiol.">
        <title>Paraburkholderia madseniana sp. nov., a phenolic acid-degrading bacterium isolated from acidic forest soil.</title>
        <authorList>
            <person name="Wilhelm R.C."/>
            <person name="Murphy S.J.L."/>
            <person name="Feriancek N.M."/>
            <person name="Karasz D.C."/>
            <person name="DeRito C.M."/>
            <person name="Newman J.D."/>
            <person name="Buckley D.H."/>
        </authorList>
    </citation>
    <scope>NUCLEOTIDE SEQUENCE [LARGE SCALE GENOMIC DNA]</scope>
    <source>
        <strain evidence="4 5">RP11</strain>
    </source>
</reference>
<proteinExistence type="predicted"/>
<dbReference type="EMBL" id="VOSW01000206">
    <property type="protein sequence ID" value="KAE8753504.1"/>
    <property type="molecule type" value="Genomic_DNA"/>
</dbReference>
<protein>
    <submittedName>
        <fullName evidence="4">Tyrosine-type recombinase/integrase</fullName>
    </submittedName>
</protein>
<dbReference type="RefSeq" id="WP_154567796.1">
    <property type="nucleotide sequence ID" value="NZ_VOSW01000206.1"/>
</dbReference>
<dbReference type="GO" id="GO:0006310">
    <property type="term" value="P:DNA recombination"/>
    <property type="evidence" value="ECO:0007669"/>
    <property type="project" value="UniProtKB-KW"/>
</dbReference>
<comment type="caution">
    <text evidence="4">The sequence shown here is derived from an EMBL/GenBank/DDBJ whole genome shotgun (WGS) entry which is preliminary data.</text>
</comment>